<dbReference type="Pfam" id="PF12951">
    <property type="entry name" value="PATR"/>
    <property type="match status" value="6"/>
</dbReference>
<dbReference type="NCBIfam" id="TIGR02601">
    <property type="entry name" value="autotrns_rpt"/>
    <property type="match status" value="6"/>
</dbReference>
<proteinExistence type="predicted"/>
<evidence type="ECO:0000313" key="4">
    <source>
        <dbReference type="Proteomes" id="UP000738431"/>
    </source>
</evidence>
<name>A0ABZ1CDM3_9BACT</name>
<dbReference type="Proteomes" id="UP000738431">
    <property type="component" value="Chromosome"/>
</dbReference>
<keyword evidence="1" id="KW-0732">Signal</keyword>
<dbReference type="InterPro" id="IPR011050">
    <property type="entry name" value="Pectin_lyase_fold/virulence"/>
</dbReference>
<dbReference type="NCBIfam" id="TIGR02595">
    <property type="entry name" value="PEP_CTERM"/>
    <property type="match status" value="1"/>
</dbReference>
<dbReference type="InterPro" id="IPR013425">
    <property type="entry name" value="Autotrns_rpt"/>
</dbReference>
<dbReference type="SUPFAM" id="SSF51126">
    <property type="entry name" value="Pectin lyase-like"/>
    <property type="match status" value="3"/>
</dbReference>
<organism evidence="3 4">
    <name type="scientific">Actomonas aquatica</name>
    <dbReference type="NCBI Taxonomy" id="2866162"/>
    <lineage>
        <taxon>Bacteria</taxon>
        <taxon>Pseudomonadati</taxon>
        <taxon>Verrucomicrobiota</taxon>
        <taxon>Opitutia</taxon>
        <taxon>Opitutales</taxon>
        <taxon>Opitutaceae</taxon>
        <taxon>Actomonas</taxon>
    </lineage>
</organism>
<gene>
    <name evidence="3" type="ORF">K1X11_009830</name>
</gene>
<evidence type="ECO:0000256" key="1">
    <source>
        <dbReference type="ARBA" id="ARBA00022729"/>
    </source>
</evidence>
<feature type="compositionally biased region" description="Polar residues" evidence="2">
    <location>
        <begin position="12"/>
        <end position="42"/>
    </location>
</feature>
<reference evidence="3 4" key="1">
    <citation type="submission" date="2023-12" db="EMBL/GenBank/DDBJ databases">
        <title>Description of an unclassified Opitutus bacterium of Verrucomicrobiota.</title>
        <authorList>
            <person name="Zhang D.-F."/>
        </authorList>
    </citation>
    <scope>NUCLEOTIDE SEQUENCE [LARGE SCALE GENOMIC DNA]</scope>
    <source>
        <strain evidence="3 4">WL0086</strain>
    </source>
</reference>
<dbReference type="EMBL" id="CP139781">
    <property type="protein sequence ID" value="WRQ89706.1"/>
    <property type="molecule type" value="Genomic_DNA"/>
</dbReference>
<accession>A0ABZ1CDM3</accession>
<protein>
    <submittedName>
        <fullName evidence="3">Autotransporter-associated beta strand repeat-containing protein</fullName>
    </submittedName>
</protein>
<dbReference type="InterPro" id="IPR012332">
    <property type="entry name" value="Autotransporter_pectin_lyase_C"/>
</dbReference>
<evidence type="ECO:0000256" key="2">
    <source>
        <dbReference type="SAM" id="MobiDB-lite"/>
    </source>
</evidence>
<dbReference type="RefSeq" id="WP_221032166.1">
    <property type="nucleotide sequence ID" value="NZ_CP139781.1"/>
</dbReference>
<feature type="region of interest" description="Disordered" evidence="2">
    <location>
        <begin position="1"/>
        <end position="44"/>
    </location>
</feature>
<dbReference type="InterPro" id="IPR013424">
    <property type="entry name" value="Ice-binding_C"/>
</dbReference>
<dbReference type="Gene3D" id="2.160.20.20">
    <property type="match status" value="2"/>
</dbReference>
<sequence length="1216" mass="120358">MLVSAAMAPAQTDRTWTGSNASQDDWNRRQNWSSNNEPNGSTERARFNTDGLLTSIEVTAADTTGGIIFTSNLSDSITFYGSGDLTLLNTYGLNTASEGTQTFSVPLSISSTQTWSNTSTSGSLILSGGINLNSASLIFLSSNAGADITADSVISGTGGLTQSGSGTLNLSGINTYAGSTSVSAGTLSISSANALGTTGSGTTVSSGATLALAGSGTTFAAESLTLNGTGASGAGALANTSGNNTYTGNISLASASTVTVASGTTLTTTGTLSGTGNLTKSGAGILDLSSGSNSFSGSTTVSAGTLRASAAGALGSTSGVTVNSGGTLALATSSGTYTPSLTLNGTGTASSGALANTTGANTWSGNITLASSSSIDVAAGSSLDLSGTVSGSAGLTKSSTGTLTLSGSNSYSGATTISAGTLIATTDTALGTSAAGTTVASGATLQLENNISITGEALTNNGQLTNASGTNSFSGTISGSGDVLLSGGQLTLSGTNTFSGDVTVNSGSVLVATSDDALGSGGGTTTIQSGGTLQLTGGIDVDTETGITLAGTGTSGQGAVLSSSGDNILDSVFSLAGDTTISATADSLTVGTQGTSPLFELNGYDVTFNTDGGDINFEADFTDAGDVYKTGSGTLSLNHSEAYPVPVLSADTDFYLQDGTTILNTYNNEDVGILGDVVVGDGIGAAGSAVFQQGHTESGNGYLFNNLISDSSNITINSDGYWDLQGYKEIVNDVTMNGGTIEATNGSGTGDRLDIIGTLTATGGTTATIEGRLGMNNDTAKSIVVDSGATLDINAVLSNGGFDKTGDGTLVLSGANSFTGTAKISDGIVRVDNDSGLGAVAGGTQVLSGGQLQLDGVTIGAESLQIAGSGHNNDGTGALRALAGTTNTWGGNVLMTANARIVTATGADLTIDGNITGSGTTLDVESIGDTTFNGNNTFNTLNKTGAGTLTVTGNNTYANNNIDSGTYALGASNILSDTMDVNLGASGTFNVGSYTDVIDDLNGSGTLTIASGGDLTIDQIGNSGAFTGTLNIDGILTLNGGTIGAADGSASTGTMELTAGNTLNIVDDFNFGGTLLLADNTTLNLVNDGTTFDLGTLRVTGDSVIDFSGSDVGTFNIGTLEIDLGGTIYATSWNSFYDLWTATNFNGATLDARNSTTAQITFEGFTASDTIWLTYDYGANEITVPEPSTYGFLLMSALGGLYALRRRKQSKSKVEA</sequence>
<keyword evidence="4" id="KW-1185">Reference proteome</keyword>
<evidence type="ECO:0000313" key="3">
    <source>
        <dbReference type="EMBL" id="WRQ89706.1"/>
    </source>
</evidence>